<evidence type="ECO:0000313" key="2">
    <source>
        <dbReference type="Proteomes" id="UP000597444"/>
    </source>
</evidence>
<sequence>MSVRVRVVLTGILLVLSLLFALFAARATVSAFQSFQQERQQGDVQTIRPWMTIPYISHVYQVPENYLYDALHLSSARPSRRTTLQELAIRVHRPVGTVIHTVQASILLYRREHNQDHPRTLSRSGVRGGETT</sequence>
<dbReference type="EMBL" id="BNJK01000001">
    <property type="protein sequence ID" value="GHO92831.1"/>
    <property type="molecule type" value="Genomic_DNA"/>
</dbReference>
<proteinExistence type="predicted"/>
<gene>
    <name evidence="1" type="ORF">KSF_028790</name>
</gene>
<name>A0A8J3IEG8_9CHLR</name>
<keyword evidence="2" id="KW-1185">Reference proteome</keyword>
<reference evidence="1" key="1">
    <citation type="submission" date="2020-10" db="EMBL/GenBank/DDBJ databases">
        <title>Taxonomic study of unclassified bacteria belonging to the class Ktedonobacteria.</title>
        <authorList>
            <person name="Yabe S."/>
            <person name="Wang C.M."/>
            <person name="Zheng Y."/>
            <person name="Sakai Y."/>
            <person name="Cavaletti L."/>
            <person name="Monciardini P."/>
            <person name="Donadio S."/>
        </authorList>
    </citation>
    <scope>NUCLEOTIDE SEQUENCE</scope>
    <source>
        <strain evidence="1">ID150040</strain>
    </source>
</reference>
<evidence type="ECO:0000313" key="1">
    <source>
        <dbReference type="EMBL" id="GHO92831.1"/>
    </source>
</evidence>
<organism evidence="1 2">
    <name type="scientific">Reticulibacter mediterranei</name>
    <dbReference type="NCBI Taxonomy" id="2778369"/>
    <lineage>
        <taxon>Bacteria</taxon>
        <taxon>Bacillati</taxon>
        <taxon>Chloroflexota</taxon>
        <taxon>Ktedonobacteria</taxon>
        <taxon>Ktedonobacterales</taxon>
        <taxon>Reticulibacteraceae</taxon>
        <taxon>Reticulibacter</taxon>
    </lineage>
</organism>
<dbReference type="Proteomes" id="UP000597444">
    <property type="component" value="Unassembled WGS sequence"/>
</dbReference>
<comment type="caution">
    <text evidence="1">The sequence shown here is derived from an EMBL/GenBank/DDBJ whole genome shotgun (WGS) entry which is preliminary data.</text>
</comment>
<dbReference type="RefSeq" id="WP_220203645.1">
    <property type="nucleotide sequence ID" value="NZ_BNJK01000001.1"/>
</dbReference>
<protein>
    <submittedName>
        <fullName evidence="1">Uncharacterized protein</fullName>
    </submittedName>
</protein>
<dbReference type="AlphaFoldDB" id="A0A8J3IEG8"/>
<accession>A0A8J3IEG8</accession>